<name>A0A1B6NVF1_9ZZZZ</name>
<gene>
    <name evidence="2" type="ORF">MGSAQ_001767</name>
    <name evidence="1" type="ORF">MGSAQ_001833</name>
</gene>
<reference evidence="2" key="1">
    <citation type="submission" date="2013-11" db="EMBL/GenBank/DDBJ databases">
        <title>Microbial diversity, functional groups and degradation webs in Northern and Southern Mediterranean and Red Sea marine crude oil polluted sites.</title>
        <authorList>
            <person name="Daffonchio D."/>
            <person name="Mapelli F."/>
            <person name="Ferrer M."/>
            <person name="Richter M."/>
            <person name="Cherif A."/>
            <person name="Malkawi H.I."/>
            <person name="Yakimov M.M."/>
            <person name="Abdel-Fattah Y.R."/>
            <person name="Blaghen M."/>
            <person name="Golyshin P.N."/>
            <person name="Kalogerakis N."/>
            <person name="Boon N."/>
            <person name="Magagnini M."/>
            <person name="Fava F."/>
        </authorList>
    </citation>
    <scope>NUCLEOTIDE SEQUENCE</scope>
</reference>
<feature type="non-terminal residue" evidence="2">
    <location>
        <position position="1"/>
    </location>
</feature>
<sequence length="23" mass="2476">ADEELAKKAMRPSALFNEALASL</sequence>
<accession>A0A1B6NVF1</accession>
<dbReference type="EMBL" id="AYSL01000966">
    <property type="protein sequence ID" value="KTF06737.1"/>
    <property type="molecule type" value="Genomic_DNA"/>
</dbReference>
<dbReference type="AlphaFoldDB" id="A0A1B6NVF1"/>
<protein>
    <submittedName>
        <fullName evidence="2">Uncharacterized protein</fullName>
    </submittedName>
</protein>
<evidence type="ECO:0000313" key="1">
    <source>
        <dbReference type="EMBL" id="KTF06671.1"/>
    </source>
</evidence>
<comment type="caution">
    <text evidence="2">The sequence shown here is derived from an EMBL/GenBank/DDBJ whole genome shotgun (WGS) entry which is preliminary data.</text>
</comment>
<dbReference type="EMBL" id="AYSL01001010">
    <property type="protein sequence ID" value="KTF06671.1"/>
    <property type="molecule type" value="Genomic_DNA"/>
</dbReference>
<organism evidence="2">
    <name type="scientific">marine sediment metagenome</name>
    <dbReference type="NCBI Taxonomy" id="412755"/>
    <lineage>
        <taxon>unclassified sequences</taxon>
        <taxon>metagenomes</taxon>
        <taxon>ecological metagenomes</taxon>
    </lineage>
</organism>
<evidence type="ECO:0000313" key="2">
    <source>
        <dbReference type="EMBL" id="KTF06737.1"/>
    </source>
</evidence>
<proteinExistence type="predicted"/>